<feature type="region of interest" description="Disordered" evidence="1">
    <location>
        <begin position="17"/>
        <end position="99"/>
    </location>
</feature>
<feature type="compositionally biased region" description="Basic and acidic residues" evidence="1">
    <location>
        <begin position="83"/>
        <end position="94"/>
    </location>
</feature>
<name>A0ABV1AFQ5_9TELE</name>
<reference evidence="2 3" key="1">
    <citation type="submission" date="2021-06" db="EMBL/GenBank/DDBJ databases">
        <authorList>
            <person name="Palmer J.M."/>
        </authorList>
    </citation>
    <scope>NUCLEOTIDE SEQUENCE [LARGE SCALE GENOMIC DNA]</scope>
    <source>
        <strain evidence="2 3">AS_MEX2019</strain>
        <tissue evidence="2">Muscle</tissue>
    </source>
</reference>
<evidence type="ECO:0000256" key="1">
    <source>
        <dbReference type="SAM" id="MobiDB-lite"/>
    </source>
</evidence>
<dbReference type="Proteomes" id="UP001469553">
    <property type="component" value="Unassembled WGS sequence"/>
</dbReference>
<protein>
    <submittedName>
        <fullName evidence="2">Uncharacterized protein</fullName>
    </submittedName>
</protein>
<keyword evidence="3" id="KW-1185">Reference proteome</keyword>
<feature type="compositionally biased region" description="Pro residues" evidence="1">
    <location>
        <begin position="58"/>
        <end position="70"/>
    </location>
</feature>
<dbReference type="EMBL" id="JAHRIP010089600">
    <property type="protein sequence ID" value="MEQ2316655.1"/>
    <property type="molecule type" value="Genomic_DNA"/>
</dbReference>
<sequence>MDIVHSLTLPIHTLYSQVQVPIPHRDNQPPDPDIEARDRDPRQSKRSQEGRRASPSTRQPPRPKPQPQPRSRPEAMLPPTATDPRRETAHEGGKRPQAYLHPLKWGVDVFCCSVHLKRKGRGRPSSPPRTLNVYMQLNP</sequence>
<proteinExistence type="predicted"/>
<accession>A0ABV1AFQ5</accession>
<evidence type="ECO:0000313" key="3">
    <source>
        <dbReference type="Proteomes" id="UP001469553"/>
    </source>
</evidence>
<feature type="compositionally biased region" description="Basic and acidic residues" evidence="1">
    <location>
        <begin position="23"/>
        <end position="52"/>
    </location>
</feature>
<organism evidence="2 3">
    <name type="scientific">Ameca splendens</name>
    <dbReference type="NCBI Taxonomy" id="208324"/>
    <lineage>
        <taxon>Eukaryota</taxon>
        <taxon>Metazoa</taxon>
        <taxon>Chordata</taxon>
        <taxon>Craniata</taxon>
        <taxon>Vertebrata</taxon>
        <taxon>Euteleostomi</taxon>
        <taxon>Actinopterygii</taxon>
        <taxon>Neopterygii</taxon>
        <taxon>Teleostei</taxon>
        <taxon>Neoteleostei</taxon>
        <taxon>Acanthomorphata</taxon>
        <taxon>Ovalentaria</taxon>
        <taxon>Atherinomorphae</taxon>
        <taxon>Cyprinodontiformes</taxon>
        <taxon>Goodeidae</taxon>
        <taxon>Ameca</taxon>
    </lineage>
</organism>
<evidence type="ECO:0000313" key="2">
    <source>
        <dbReference type="EMBL" id="MEQ2316655.1"/>
    </source>
</evidence>
<gene>
    <name evidence="2" type="ORF">AMECASPLE_034660</name>
</gene>
<comment type="caution">
    <text evidence="2">The sequence shown here is derived from an EMBL/GenBank/DDBJ whole genome shotgun (WGS) entry which is preliminary data.</text>
</comment>